<protein>
    <recommendedName>
        <fullName evidence="3">LSM domain-containing protein</fullName>
    </recommendedName>
</protein>
<sequence>MRFNEVTASTGSRTRVTCADSKVYIGLFTGIDWDIDTPSGVDELCLSLDNGEDLSIPLEDVISIEGCFRNKEEAAD</sequence>
<dbReference type="PATRIC" id="fig|742742.3.peg.1277"/>
<comment type="caution">
    <text evidence="1">The sequence shown here is derived from an EMBL/GenBank/DDBJ whole genome shotgun (WGS) entry which is preliminary data.</text>
</comment>
<evidence type="ECO:0000313" key="1">
    <source>
        <dbReference type="EMBL" id="EGX70622.1"/>
    </source>
</evidence>
<dbReference type="HOGENOM" id="CLU_2648276_0_0_11"/>
<dbReference type="AlphaFoldDB" id="G1WIZ5"/>
<gene>
    <name evidence="1" type="ORF">HMPREF9452_01308</name>
</gene>
<reference evidence="1 2" key="1">
    <citation type="submission" date="2011-06" db="EMBL/GenBank/DDBJ databases">
        <title>The Genome Sequence of Collinsella tanakaei YIT 12063.</title>
        <authorList>
            <consortium name="The Broad Institute Genome Sequencing Platform"/>
            <person name="Earl A."/>
            <person name="Ward D."/>
            <person name="Feldgarden M."/>
            <person name="Gevers D."/>
            <person name="Morotomi M."/>
            <person name="Young S.K."/>
            <person name="Zeng Q."/>
            <person name="Gargeya S."/>
            <person name="Fitzgerald M."/>
            <person name="Haas B."/>
            <person name="Abouelleil A."/>
            <person name="Alvarado L."/>
            <person name="Arachchi H.M."/>
            <person name="Berlin A."/>
            <person name="Brown A."/>
            <person name="Chapman S.B."/>
            <person name="Chen Z."/>
            <person name="Dunbar C."/>
            <person name="Freedman E."/>
            <person name="Gearin G."/>
            <person name="Gellesch M."/>
            <person name="Goldberg J."/>
            <person name="Griggs A."/>
            <person name="Gujja S."/>
            <person name="Heiman D."/>
            <person name="Howarth C."/>
            <person name="Larson L."/>
            <person name="Lui A."/>
            <person name="MacDonald P.J.P."/>
            <person name="Mehta T."/>
            <person name="Montmayeur A."/>
            <person name="Murphy C."/>
            <person name="Neiman D."/>
            <person name="Pearson M."/>
            <person name="Priest M."/>
            <person name="Roberts A."/>
            <person name="Saif S."/>
            <person name="Shea T."/>
            <person name="Shenoy N."/>
            <person name="Sisk P."/>
            <person name="Stolte C."/>
            <person name="Sykes S."/>
            <person name="Wortman J."/>
            <person name="Nusbaum C."/>
            <person name="Birren B."/>
        </authorList>
    </citation>
    <scope>NUCLEOTIDE SEQUENCE [LARGE SCALE GENOMIC DNA]</scope>
    <source>
        <strain evidence="1 2">YIT 12063</strain>
    </source>
</reference>
<proteinExistence type="predicted"/>
<name>G1WIZ5_9ACTN</name>
<dbReference type="STRING" id="742742.HMPREF9452_01308"/>
<dbReference type="Proteomes" id="UP000004830">
    <property type="component" value="Unassembled WGS sequence"/>
</dbReference>
<dbReference type="GeneID" id="62759023"/>
<accession>G1WIZ5</accession>
<evidence type="ECO:0008006" key="3">
    <source>
        <dbReference type="Google" id="ProtNLM"/>
    </source>
</evidence>
<keyword evidence="2" id="KW-1185">Reference proteome</keyword>
<dbReference type="EMBL" id="ADLS01000017">
    <property type="protein sequence ID" value="EGX70622.1"/>
    <property type="molecule type" value="Genomic_DNA"/>
</dbReference>
<organism evidence="1 2">
    <name type="scientific">Collinsella tanakaei YIT 12063</name>
    <dbReference type="NCBI Taxonomy" id="742742"/>
    <lineage>
        <taxon>Bacteria</taxon>
        <taxon>Bacillati</taxon>
        <taxon>Actinomycetota</taxon>
        <taxon>Coriobacteriia</taxon>
        <taxon>Coriobacteriales</taxon>
        <taxon>Coriobacteriaceae</taxon>
        <taxon>Collinsella</taxon>
    </lineage>
</organism>
<dbReference type="RefSeq" id="WP_009141343.1">
    <property type="nucleotide sequence ID" value="NZ_JH126469.1"/>
</dbReference>
<evidence type="ECO:0000313" key="2">
    <source>
        <dbReference type="Proteomes" id="UP000004830"/>
    </source>
</evidence>